<dbReference type="RefSeq" id="WP_184335376.1">
    <property type="nucleotide sequence ID" value="NZ_JACHHZ010000006.1"/>
</dbReference>
<evidence type="ECO:0000313" key="2">
    <source>
        <dbReference type="Proteomes" id="UP000588068"/>
    </source>
</evidence>
<gene>
    <name evidence="1" type="ORF">HNQ60_004886</name>
</gene>
<dbReference type="EMBL" id="JACHHZ010000006">
    <property type="protein sequence ID" value="MBB6095995.1"/>
    <property type="molecule type" value="Genomic_DNA"/>
</dbReference>
<comment type="caution">
    <text evidence="1">The sequence shown here is derived from an EMBL/GenBank/DDBJ whole genome shotgun (WGS) entry which is preliminary data.</text>
</comment>
<organism evidence="1 2">
    <name type="scientific">Povalibacter uvarum</name>
    <dbReference type="NCBI Taxonomy" id="732238"/>
    <lineage>
        <taxon>Bacteria</taxon>
        <taxon>Pseudomonadati</taxon>
        <taxon>Pseudomonadota</taxon>
        <taxon>Gammaproteobacteria</taxon>
        <taxon>Steroidobacterales</taxon>
        <taxon>Steroidobacteraceae</taxon>
        <taxon>Povalibacter</taxon>
    </lineage>
</organism>
<reference evidence="1 2" key="1">
    <citation type="submission" date="2020-08" db="EMBL/GenBank/DDBJ databases">
        <title>Genomic Encyclopedia of Type Strains, Phase IV (KMG-IV): sequencing the most valuable type-strain genomes for metagenomic binning, comparative biology and taxonomic classification.</title>
        <authorList>
            <person name="Goeker M."/>
        </authorList>
    </citation>
    <scope>NUCLEOTIDE SEQUENCE [LARGE SCALE GENOMIC DNA]</scope>
    <source>
        <strain evidence="1 2">DSM 26723</strain>
    </source>
</reference>
<dbReference type="Proteomes" id="UP000588068">
    <property type="component" value="Unassembled WGS sequence"/>
</dbReference>
<protein>
    <submittedName>
        <fullName evidence="1">Uncharacterized protein</fullName>
    </submittedName>
</protein>
<evidence type="ECO:0000313" key="1">
    <source>
        <dbReference type="EMBL" id="MBB6095995.1"/>
    </source>
</evidence>
<proteinExistence type="predicted"/>
<name>A0A841HW21_9GAMM</name>
<accession>A0A841HW21</accession>
<sequence length="152" mass="17147">MKTPKAHIELLARKLQQLYSIILRTEREFDSGPAGLALLDRLINDPAWAWLRPVSLLTAEIDHVLSQAQPPTEYDHAVVAAHLRGLLMGEGDLRNDAFLERYRPLLQLSPELASAHGELRALLRAAPTESANEAERLHARHQWAMRSKHKSV</sequence>
<dbReference type="AlphaFoldDB" id="A0A841HW21"/>
<keyword evidence="2" id="KW-1185">Reference proteome</keyword>